<dbReference type="PANTHER" id="PTHR43439:SF2">
    <property type="entry name" value="ENZYME, PUTATIVE (JCVI)-RELATED"/>
    <property type="match status" value="1"/>
</dbReference>
<organism evidence="4 5">
    <name type="scientific">Clathrospora elynae</name>
    <dbReference type="NCBI Taxonomy" id="706981"/>
    <lineage>
        <taxon>Eukaryota</taxon>
        <taxon>Fungi</taxon>
        <taxon>Dikarya</taxon>
        <taxon>Ascomycota</taxon>
        <taxon>Pezizomycotina</taxon>
        <taxon>Dothideomycetes</taxon>
        <taxon>Pleosporomycetidae</taxon>
        <taxon>Pleosporales</taxon>
        <taxon>Diademaceae</taxon>
        <taxon>Clathrospora</taxon>
    </lineage>
</organism>
<keyword evidence="2" id="KW-0597">Phosphoprotein</keyword>
<keyword evidence="1" id="KW-0596">Phosphopantetheine</keyword>
<proteinExistence type="predicted"/>
<feature type="domain" description="AMP-dependent synthetase/ligase" evidence="3">
    <location>
        <begin position="24"/>
        <end position="270"/>
    </location>
</feature>
<evidence type="ECO:0000256" key="2">
    <source>
        <dbReference type="ARBA" id="ARBA00022553"/>
    </source>
</evidence>
<dbReference type="PANTHER" id="PTHR43439">
    <property type="entry name" value="PHENYLACETATE-COENZYME A LIGASE"/>
    <property type="match status" value="1"/>
</dbReference>
<dbReference type="Pfam" id="PF23562">
    <property type="entry name" value="AMP-binding_C_3"/>
    <property type="match status" value="1"/>
</dbReference>
<dbReference type="SUPFAM" id="SSF56801">
    <property type="entry name" value="Acetyl-CoA synthetase-like"/>
    <property type="match status" value="1"/>
</dbReference>
<dbReference type="InterPro" id="IPR000873">
    <property type="entry name" value="AMP-dep_synth/lig_dom"/>
</dbReference>
<dbReference type="EMBL" id="ML976012">
    <property type="protein sequence ID" value="KAF1945066.1"/>
    <property type="molecule type" value="Genomic_DNA"/>
</dbReference>
<evidence type="ECO:0000313" key="5">
    <source>
        <dbReference type="Proteomes" id="UP000800038"/>
    </source>
</evidence>
<evidence type="ECO:0000259" key="3">
    <source>
        <dbReference type="Pfam" id="PF00501"/>
    </source>
</evidence>
<accession>A0A6A5T2W1</accession>
<reference evidence="4" key="1">
    <citation type="journal article" date="2020" name="Stud. Mycol.">
        <title>101 Dothideomycetes genomes: a test case for predicting lifestyles and emergence of pathogens.</title>
        <authorList>
            <person name="Haridas S."/>
            <person name="Albert R."/>
            <person name="Binder M."/>
            <person name="Bloem J."/>
            <person name="Labutti K."/>
            <person name="Salamov A."/>
            <person name="Andreopoulos B."/>
            <person name="Baker S."/>
            <person name="Barry K."/>
            <person name="Bills G."/>
            <person name="Bluhm B."/>
            <person name="Cannon C."/>
            <person name="Castanera R."/>
            <person name="Culley D."/>
            <person name="Daum C."/>
            <person name="Ezra D."/>
            <person name="Gonzalez J."/>
            <person name="Henrissat B."/>
            <person name="Kuo A."/>
            <person name="Liang C."/>
            <person name="Lipzen A."/>
            <person name="Lutzoni F."/>
            <person name="Magnuson J."/>
            <person name="Mondo S."/>
            <person name="Nolan M."/>
            <person name="Ohm R."/>
            <person name="Pangilinan J."/>
            <person name="Park H.-J."/>
            <person name="Ramirez L."/>
            <person name="Alfaro M."/>
            <person name="Sun H."/>
            <person name="Tritt A."/>
            <person name="Yoshinaga Y."/>
            <person name="Zwiers L.-H."/>
            <person name="Turgeon B."/>
            <person name="Goodwin S."/>
            <person name="Spatafora J."/>
            <person name="Crous P."/>
            <person name="Grigoriev I."/>
        </authorList>
    </citation>
    <scope>NUCLEOTIDE SEQUENCE</scope>
    <source>
        <strain evidence="4">CBS 161.51</strain>
    </source>
</reference>
<gene>
    <name evidence="4" type="ORF">EJ02DRAFT_501027</name>
</gene>
<dbReference type="Gene3D" id="3.40.50.12780">
    <property type="entry name" value="N-terminal domain of ligase-like"/>
    <property type="match status" value="1"/>
</dbReference>
<dbReference type="InterPro" id="IPR051414">
    <property type="entry name" value="Adenylate-forming_Reductase"/>
</dbReference>
<sequence length="574" mass="64332">MSDRPDSWPESRNELLPHTLFKLAEQYPDLTYIKFPKNSNDISAGYRKVTFRQVANAVHAMAWWIERTVGKPDHDDGRETMVYMGPNDLRYAILCLGAVVVGYKMLFPSPRYGTESLVALINQVNSTIMLTPEVPLPVAGEVLEQRDMRNYSIPTLEYLITAHPEHYHYTKTYAQHQHEPLVSLHTSGTTGHPKPILWSHAWVNSVAEAMYLATPPGFEKLDALLFGPQKSVLFLYPPFHASGLKAMTMIPLLTGATIVYPPHWSTPAECVDGMISALSILPPLSSVPGKVVDSLCMPPPVMEYIGSDANARVLEKISRGILSATWAGGDISVLAGNAVARKMDAFVGFGSTEMGLMPSLRRRGRPSLEREEEGEGWHYITFHPALNLRFDPIPGQDRKGEKEAGEGKIYEAVMVRNDGQEWDGWVQAMFTIYPDIQEKRLGDLFIRHPRDEASWKHHGRADDLLVFSTNEKFHPGTAERRIAAYPSVSEVIMVGTRRTSASLILGLEGDKDMEGVWQTIEEVNKTSPVYARVARGMVLVVDEPFLRTAKGTVQKKAMVEKYERELDKLYKKEG</sequence>
<dbReference type="OrthoDB" id="429813at2759"/>
<protein>
    <submittedName>
        <fullName evidence="4">Acetyl-CoA synthetase-like protein</fullName>
    </submittedName>
</protein>
<dbReference type="Pfam" id="PF00501">
    <property type="entry name" value="AMP-binding"/>
    <property type="match status" value="1"/>
</dbReference>
<dbReference type="Proteomes" id="UP000800038">
    <property type="component" value="Unassembled WGS sequence"/>
</dbReference>
<name>A0A6A5T2W1_9PLEO</name>
<evidence type="ECO:0000313" key="4">
    <source>
        <dbReference type="EMBL" id="KAF1945066.1"/>
    </source>
</evidence>
<keyword evidence="5" id="KW-1185">Reference proteome</keyword>
<dbReference type="AlphaFoldDB" id="A0A6A5T2W1"/>
<dbReference type="InterPro" id="IPR042099">
    <property type="entry name" value="ANL_N_sf"/>
</dbReference>
<evidence type="ECO:0000256" key="1">
    <source>
        <dbReference type="ARBA" id="ARBA00022450"/>
    </source>
</evidence>